<keyword evidence="1" id="KW-0812">Transmembrane</keyword>
<comment type="caution">
    <text evidence="2">The sequence shown here is derived from an EMBL/GenBank/DDBJ whole genome shotgun (WGS) entry which is preliminary data.</text>
</comment>
<dbReference type="VEuPathDB" id="FungiDB:MPH_06298"/>
<dbReference type="HOGENOM" id="CLU_1875823_0_0_1"/>
<dbReference type="InParanoid" id="K2RUZ7"/>
<reference evidence="2 3" key="1">
    <citation type="journal article" date="2012" name="BMC Genomics">
        <title>Tools to kill: Genome of one of the most destructive plant pathogenic fungi Macrophomina phaseolina.</title>
        <authorList>
            <person name="Islam M.S."/>
            <person name="Haque M.S."/>
            <person name="Islam M.M."/>
            <person name="Emdad E.M."/>
            <person name="Halim A."/>
            <person name="Hossen Q.M.M."/>
            <person name="Hossain M.Z."/>
            <person name="Ahmed B."/>
            <person name="Rahim S."/>
            <person name="Rahman M.S."/>
            <person name="Alam M.M."/>
            <person name="Hou S."/>
            <person name="Wan X."/>
            <person name="Saito J.A."/>
            <person name="Alam M."/>
        </authorList>
    </citation>
    <scope>NUCLEOTIDE SEQUENCE [LARGE SCALE GENOMIC DNA]</scope>
    <source>
        <strain evidence="2 3">MS6</strain>
    </source>
</reference>
<feature type="transmembrane region" description="Helical" evidence="1">
    <location>
        <begin position="12"/>
        <end position="36"/>
    </location>
</feature>
<name>K2RUZ7_MACPH</name>
<keyword evidence="1" id="KW-0472">Membrane</keyword>
<keyword evidence="1" id="KW-1133">Transmembrane helix</keyword>
<dbReference type="EMBL" id="AHHD01000267">
    <property type="protein sequence ID" value="EKG16522.1"/>
    <property type="molecule type" value="Genomic_DNA"/>
</dbReference>
<dbReference type="Proteomes" id="UP000007129">
    <property type="component" value="Unassembled WGS sequence"/>
</dbReference>
<evidence type="ECO:0000313" key="3">
    <source>
        <dbReference type="Proteomes" id="UP000007129"/>
    </source>
</evidence>
<organism evidence="2 3">
    <name type="scientific">Macrophomina phaseolina (strain MS6)</name>
    <name type="common">Charcoal rot fungus</name>
    <dbReference type="NCBI Taxonomy" id="1126212"/>
    <lineage>
        <taxon>Eukaryota</taxon>
        <taxon>Fungi</taxon>
        <taxon>Dikarya</taxon>
        <taxon>Ascomycota</taxon>
        <taxon>Pezizomycotina</taxon>
        <taxon>Dothideomycetes</taxon>
        <taxon>Dothideomycetes incertae sedis</taxon>
        <taxon>Botryosphaeriales</taxon>
        <taxon>Botryosphaeriaceae</taxon>
        <taxon>Macrophomina</taxon>
    </lineage>
</organism>
<protein>
    <submittedName>
        <fullName evidence="2">Uncharacterized protein</fullName>
    </submittedName>
</protein>
<evidence type="ECO:0000256" key="1">
    <source>
        <dbReference type="SAM" id="Phobius"/>
    </source>
</evidence>
<accession>K2RUZ7</accession>
<gene>
    <name evidence="2" type="ORF">MPH_06298</name>
</gene>
<dbReference type="AlphaFoldDB" id="K2RUZ7"/>
<sequence>MLTIVRTPAAGHILFGEVLSHLIIAEVAGCLARIWIMRYFAQLKQLLVLCSGGRHGSAGGLVEAEILRTCALRAKKVILRGCLVLGANQGIDENDAQQLDRKCIHLPAGPLRPGNIVNVARDIATSVGFAGKNGSV</sequence>
<evidence type="ECO:0000313" key="2">
    <source>
        <dbReference type="EMBL" id="EKG16522.1"/>
    </source>
</evidence>
<proteinExistence type="predicted"/>